<dbReference type="EMBL" id="AP022853">
    <property type="protein sequence ID" value="BCB25723.1"/>
    <property type="molecule type" value="Genomic_DNA"/>
</dbReference>
<reference evidence="2" key="1">
    <citation type="submission" date="2020-03" db="EMBL/GenBank/DDBJ databases">
        <title>Complete genome sequence of sulfur-oxidizing bacterium skT11.</title>
        <authorList>
            <person name="Kanda M."/>
            <person name="Kojima H."/>
            <person name="Fukui M."/>
        </authorList>
    </citation>
    <scope>NUCLEOTIDE SEQUENCE [LARGE SCALE GENOMIC DNA]</scope>
    <source>
        <strain evidence="2">skT11</strain>
    </source>
</reference>
<accession>A0A6F8V7B1</accession>
<dbReference type="RefSeq" id="WP_173060193.1">
    <property type="nucleotide sequence ID" value="NZ_AP022853.1"/>
</dbReference>
<evidence type="ECO:0000313" key="2">
    <source>
        <dbReference type="Proteomes" id="UP000502260"/>
    </source>
</evidence>
<sequence length="53" mass="5797">MSVIQKKNAKLTPLIEALTLRCATPNPVINTDDHADQQVKGGSFEFISKGIEK</sequence>
<dbReference type="KEGG" id="slac:SKTS_06090"/>
<organism evidence="1 2">
    <name type="scientific">Sulfurimicrobium lacus</name>
    <dbReference type="NCBI Taxonomy" id="2715678"/>
    <lineage>
        <taxon>Bacteria</taxon>
        <taxon>Pseudomonadati</taxon>
        <taxon>Pseudomonadota</taxon>
        <taxon>Betaproteobacteria</taxon>
        <taxon>Nitrosomonadales</taxon>
        <taxon>Sulfuricellaceae</taxon>
        <taxon>Sulfurimicrobium</taxon>
    </lineage>
</organism>
<protein>
    <submittedName>
        <fullName evidence="1">Uncharacterized protein</fullName>
    </submittedName>
</protein>
<gene>
    <name evidence="1" type="ORF">SKTS_06090</name>
</gene>
<name>A0A6F8V7B1_9PROT</name>
<dbReference type="AlphaFoldDB" id="A0A6F8V7B1"/>
<proteinExistence type="predicted"/>
<dbReference type="Proteomes" id="UP000502260">
    <property type="component" value="Chromosome"/>
</dbReference>
<keyword evidence="2" id="KW-1185">Reference proteome</keyword>
<evidence type="ECO:0000313" key="1">
    <source>
        <dbReference type="EMBL" id="BCB25723.1"/>
    </source>
</evidence>